<evidence type="ECO:0000313" key="3">
    <source>
        <dbReference type="Proteomes" id="UP001156691"/>
    </source>
</evidence>
<reference evidence="3" key="1">
    <citation type="journal article" date="2019" name="Int. J. Syst. Evol. Microbiol.">
        <title>The Global Catalogue of Microorganisms (GCM) 10K type strain sequencing project: providing services to taxonomists for standard genome sequencing and annotation.</title>
        <authorList>
            <consortium name="The Broad Institute Genomics Platform"/>
            <consortium name="The Broad Institute Genome Sequencing Center for Infectious Disease"/>
            <person name="Wu L."/>
            <person name="Ma J."/>
        </authorList>
    </citation>
    <scope>NUCLEOTIDE SEQUENCE [LARGE SCALE GENOMIC DNA]</scope>
    <source>
        <strain evidence="3">NBRC 112416</strain>
    </source>
</reference>
<gene>
    <name evidence="2" type="ORF">GCM10010862_49070</name>
</gene>
<name>A0ABQ5WCP8_9HYPH</name>
<evidence type="ECO:0000259" key="1">
    <source>
        <dbReference type="Pfam" id="PF00561"/>
    </source>
</evidence>
<dbReference type="PANTHER" id="PTHR46438">
    <property type="entry name" value="ALPHA/BETA-HYDROLASES SUPERFAMILY PROTEIN"/>
    <property type="match status" value="1"/>
</dbReference>
<proteinExistence type="predicted"/>
<dbReference type="SUPFAM" id="SSF53474">
    <property type="entry name" value="alpha/beta-Hydrolases"/>
    <property type="match status" value="1"/>
</dbReference>
<keyword evidence="3" id="KW-1185">Reference proteome</keyword>
<evidence type="ECO:0000313" key="2">
    <source>
        <dbReference type="EMBL" id="GLQ57648.1"/>
    </source>
</evidence>
<dbReference type="InterPro" id="IPR029058">
    <property type="entry name" value="AB_hydrolase_fold"/>
</dbReference>
<feature type="domain" description="AB hydrolase-1" evidence="1">
    <location>
        <begin position="52"/>
        <end position="200"/>
    </location>
</feature>
<dbReference type="Proteomes" id="UP001156691">
    <property type="component" value="Unassembled WGS sequence"/>
</dbReference>
<dbReference type="PRINTS" id="PR00111">
    <property type="entry name" value="ABHYDROLASE"/>
</dbReference>
<protein>
    <recommendedName>
        <fullName evidence="1">AB hydrolase-1 domain-containing protein</fullName>
    </recommendedName>
</protein>
<dbReference type="InterPro" id="IPR000073">
    <property type="entry name" value="AB_hydrolase_1"/>
</dbReference>
<dbReference type="Pfam" id="PF00561">
    <property type="entry name" value="Abhydrolase_1"/>
    <property type="match status" value="1"/>
</dbReference>
<sequence>MVSVFKSSEGRRDIHDRYESLLRQWPVENRQLRLPTRYGETFAIACGREDAPALVLLHGTAANSASWIIDVPLWSRHFRVFCIDIIGDAGLSAESRPPYESDAHQQWLDDVMRELSLSSAALAGMSFGGWLALDYATRRPECVDKLVLFSPGGIGRNRNILLWAIPLLLLGPWGRRKMLERIGGRPATSLSPAESSLLELTATIFTHFKPRTAKLPQIGDEALQRLNMPVLAILGGKDVFIDAPETKRRLEQNVPDLTMRHLPEAPHFIPGQTEAVLQFLLDPAEMARRSGQAM</sequence>
<dbReference type="EMBL" id="BSNS01000024">
    <property type="protein sequence ID" value="GLQ57648.1"/>
    <property type="molecule type" value="Genomic_DNA"/>
</dbReference>
<dbReference type="PANTHER" id="PTHR46438:SF11">
    <property type="entry name" value="LIPASE-RELATED"/>
    <property type="match status" value="1"/>
</dbReference>
<accession>A0ABQ5WCP8</accession>
<dbReference type="Gene3D" id="3.40.50.1820">
    <property type="entry name" value="alpha/beta hydrolase"/>
    <property type="match status" value="1"/>
</dbReference>
<organism evidence="2 3">
    <name type="scientific">Devosia nitrariae</name>
    <dbReference type="NCBI Taxonomy" id="2071872"/>
    <lineage>
        <taxon>Bacteria</taxon>
        <taxon>Pseudomonadati</taxon>
        <taxon>Pseudomonadota</taxon>
        <taxon>Alphaproteobacteria</taxon>
        <taxon>Hyphomicrobiales</taxon>
        <taxon>Devosiaceae</taxon>
        <taxon>Devosia</taxon>
    </lineage>
</organism>
<comment type="caution">
    <text evidence="2">The sequence shown here is derived from an EMBL/GenBank/DDBJ whole genome shotgun (WGS) entry which is preliminary data.</text>
</comment>